<accession>A0AC61RFX3</accession>
<sequence>MKLINLILCGGLALSFCACSDTPSGESTKRPAGQDPDPKPTPEPGGDDNVVSPTPSFTLNNRTVAVNTAKTYQEMEGFGASDCWLPNKIGTYWGGNRLQIARWLFSKNVSSDGQPQGIGLSMWRVNLGAGTEEAGDAGGVDNINNRAESYLQTSGSYDWKRCNGQQYFMQQAKNNGVEKFVLFSNSPLVQYTLNGQGRSDNGGSANLKDDCYTPFAEYMAEVAKHFTLEGYNISHISPVNEPQYNWDGRDQEGSGWQNTEVARLTRELDKALQSRSLSTKILIGEAASWEYTYKGNNNRENTINAFFDPASEAYVGDLGHIEKAIAGHSYWTFDNWNHMRDIRAKVKTSADARGIKVWQTEWSMLDKEPSELGGSYDDVSEFDIAQYMSRIIHNDITVAGCSSWSYWTAMSVERYGQKNRFELIKTTPAGGNYSDDFTAEGNAVATPNLWVLGNYSLFVRPGYRRVDLTLDESKDFFGTAYIAPDNTRLVLVITNYDKERGISLAMDAPKDAKSVYTYTTTATKQMKQAQFNLKDKVFVDPASVTTIVYNF</sequence>
<comment type="caution">
    <text evidence="1">The sequence shown here is derived from an EMBL/GenBank/DDBJ whole genome shotgun (WGS) entry which is preliminary data.</text>
</comment>
<name>A0AC61RFX3_9BACT</name>
<proteinExistence type="predicted"/>
<organism evidence="1 2">
    <name type="scientific">Lepagella muris</name>
    <dbReference type="NCBI Taxonomy" id="3032870"/>
    <lineage>
        <taxon>Bacteria</taxon>
        <taxon>Pseudomonadati</taxon>
        <taxon>Bacteroidota</taxon>
        <taxon>Bacteroidia</taxon>
        <taxon>Bacteroidales</taxon>
        <taxon>Muribaculaceae</taxon>
        <taxon>Lepagella</taxon>
    </lineage>
</organism>
<protein>
    <submittedName>
        <fullName evidence="1">Beta-glycosidase</fullName>
    </submittedName>
</protein>
<reference evidence="1" key="1">
    <citation type="submission" date="2019-04" db="EMBL/GenBank/DDBJ databases">
        <title>Microbes associate with the intestines of laboratory mice.</title>
        <authorList>
            <person name="Navarre W."/>
            <person name="Wong E."/>
            <person name="Huang K."/>
            <person name="Tropini C."/>
            <person name="Ng K."/>
            <person name="Yu B."/>
        </authorList>
    </citation>
    <scope>NUCLEOTIDE SEQUENCE</scope>
    <source>
        <strain evidence="1">NM04_E33</strain>
    </source>
</reference>
<gene>
    <name evidence="1" type="ORF">E5331_08535</name>
</gene>
<dbReference type="EMBL" id="SRYB01000010">
    <property type="protein sequence ID" value="TGY78841.1"/>
    <property type="molecule type" value="Genomic_DNA"/>
</dbReference>
<dbReference type="Proteomes" id="UP000306319">
    <property type="component" value="Unassembled WGS sequence"/>
</dbReference>
<evidence type="ECO:0000313" key="1">
    <source>
        <dbReference type="EMBL" id="TGY78841.1"/>
    </source>
</evidence>
<evidence type="ECO:0000313" key="2">
    <source>
        <dbReference type="Proteomes" id="UP000306319"/>
    </source>
</evidence>
<keyword evidence="2" id="KW-1185">Reference proteome</keyword>